<dbReference type="AlphaFoldDB" id="A0AAJ6Z267"/>
<name>A0AAJ6Z267_PAPXU</name>
<protein>
    <submittedName>
        <fullName evidence="1">Uncharacterized protein LOC106114762</fullName>
    </submittedName>
</protein>
<dbReference type="KEGG" id="pxu:106114762"/>
<dbReference type="Proteomes" id="UP000694872">
    <property type="component" value="Unplaced"/>
</dbReference>
<gene>
    <name evidence="1" type="primary">LOC106114762</name>
</gene>
<organism evidence="1">
    <name type="scientific">Papilio xuthus</name>
    <name type="common">Asian swallowtail butterfly</name>
    <dbReference type="NCBI Taxonomy" id="66420"/>
    <lineage>
        <taxon>Eukaryota</taxon>
        <taxon>Metazoa</taxon>
        <taxon>Ecdysozoa</taxon>
        <taxon>Arthropoda</taxon>
        <taxon>Hexapoda</taxon>
        <taxon>Insecta</taxon>
        <taxon>Pterygota</taxon>
        <taxon>Neoptera</taxon>
        <taxon>Endopterygota</taxon>
        <taxon>Lepidoptera</taxon>
        <taxon>Glossata</taxon>
        <taxon>Ditrysia</taxon>
        <taxon>Papilionoidea</taxon>
        <taxon>Papilionidae</taxon>
        <taxon>Papilioninae</taxon>
        <taxon>Papilio</taxon>
    </lineage>
</organism>
<proteinExistence type="predicted"/>
<reference evidence="1" key="1">
    <citation type="submission" date="2025-08" db="UniProtKB">
        <authorList>
            <consortium name="RefSeq"/>
        </authorList>
    </citation>
    <scope>IDENTIFICATION</scope>
</reference>
<dbReference type="GeneID" id="106114762"/>
<evidence type="ECO:0000313" key="1">
    <source>
        <dbReference type="RefSeq" id="XP_013163539.1"/>
    </source>
</evidence>
<accession>A0AAJ6Z267</accession>
<dbReference type="RefSeq" id="XP_013163539.1">
    <property type="nucleotide sequence ID" value="XM_013308085.1"/>
</dbReference>
<sequence length="243" mass="28624">MSGDKFDKANSFIAKLKAYGTESDVCNLKEVYETYKSILTELPSKDRGSFSLNVLCTLCRNIEKVPTWREKICNAQLLELSVCCIRQTRVLDKTDQVKTLACVYHIHRYLVRQDTMLQPALLLKLSYMPFEVTEENLQREHFKVYWSILADRIYYIEKLKTTRNINDLLTKLNEDIKTIISLYNPVQFCSNILIFVVKKLHFLYSDIKTDELMIVYKNIFDCLSNKDIITFKNITNEQKMNRK</sequence>